<protein>
    <recommendedName>
        <fullName evidence="2">diguanylate cyclase</fullName>
        <ecNumber evidence="2">2.7.7.65</ecNumber>
    </recommendedName>
</protein>
<dbReference type="OrthoDB" id="9813903at2"/>
<dbReference type="Gene3D" id="3.30.70.270">
    <property type="match status" value="1"/>
</dbReference>
<proteinExistence type="predicted"/>
<evidence type="ECO:0000256" key="2">
    <source>
        <dbReference type="ARBA" id="ARBA00012528"/>
    </source>
</evidence>
<dbReference type="NCBIfam" id="TIGR00254">
    <property type="entry name" value="GGDEF"/>
    <property type="match status" value="1"/>
</dbReference>
<evidence type="ECO:0000256" key="3">
    <source>
        <dbReference type="ARBA" id="ARBA00022475"/>
    </source>
</evidence>
<sequence>MPIHLSCSPCLSRWLARRLQTLVYLLLYCLAGAVVYRFLGVADAFPAAIWLPSGVALAACLWFGSRMWLAVFAGSLFVNYGLFDAPLDSALGLSASNTLGPVLAAALYRHQQADRLPFYRIVDTVRFLVLGVGVSSTLSALGGALLFDQLHHTTGQEGFMPFVRWWLCDAAGALVLTPILLLCLSREQDHYRRHQAALPESLTVALGTLCAAGWMFLSLPQAGQAYPALPALLLLPLLWMVGRVPLRAAHGLALGVATLALAGAASGRGVFSPWGTAQALGNTSMTLMAQSITLLVIGALVAERRISEERLRQANQTLERKVRERTQQLLDSEARFRLMADAAPFPLVMNTLSDGRLLYANPKAEALFRSTLGQTPLNVLDFYVCQEERSAVVETLLRAGAIADREVRLRDSDGRAFWAHVSCSLVRTEQAVYVISGINDVTERKALEYSLQTANEALRRQVNEIESLQHGLREQAVRDPLTGLFNRRYLDDTLPRVLAHMRALDRPVAVLMLDADHFKRINDTWGHKSGDAVLAAIGRYLAQRFRTSDIVCRYGGEEFLIVMPDSDPVAAENKARTLCRELRRLPIDTAGQTLHVTLSIGVAFAPTHGEEAEAVVQAADLALYAAKRAGRDCVVVAGTAACQPSV</sequence>
<keyword evidence="13" id="KW-1185">Reference proteome</keyword>
<accession>A0A0K6GXA6</accession>
<keyword evidence="6 9" id="KW-0472">Membrane</keyword>
<dbReference type="EMBL" id="CYHA01000003">
    <property type="protein sequence ID" value="CUA83205.1"/>
    <property type="molecule type" value="Genomic_DNA"/>
</dbReference>
<feature type="transmembrane region" description="Helical" evidence="9">
    <location>
        <begin position="223"/>
        <end position="240"/>
    </location>
</feature>
<dbReference type="SMART" id="SM00267">
    <property type="entry name" value="GGDEF"/>
    <property type="match status" value="1"/>
</dbReference>
<keyword evidence="5 9" id="KW-1133">Transmembrane helix</keyword>
<dbReference type="AlphaFoldDB" id="A0A0K6GXA6"/>
<evidence type="ECO:0000313" key="12">
    <source>
        <dbReference type="EMBL" id="CUA83205.1"/>
    </source>
</evidence>
<dbReference type="PROSITE" id="PS50887">
    <property type="entry name" value="GGDEF"/>
    <property type="match status" value="1"/>
</dbReference>
<keyword evidence="4 9" id="KW-0812">Transmembrane</keyword>
<evidence type="ECO:0000256" key="8">
    <source>
        <dbReference type="SAM" id="Coils"/>
    </source>
</evidence>
<feature type="transmembrane region" description="Helical" evidence="9">
    <location>
        <begin position="196"/>
        <end position="217"/>
    </location>
</feature>
<evidence type="ECO:0000256" key="9">
    <source>
        <dbReference type="SAM" id="Phobius"/>
    </source>
</evidence>
<dbReference type="FunFam" id="3.30.70.270:FF:000001">
    <property type="entry name" value="Diguanylate cyclase domain protein"/>
    <property type="match status" value="1"/>
</dbReference>
<evidence type="ECO:0000313" key="13">
    <source>
        <dbReference type="Proteomes" id="UP000243535"/>
    </source>
</evidence>
<dbReference type="InterPro" id="IPR000700">
    <property type="entry name" value="PAS-assoc_C"/>
</dbReference>
<dbReference type="InterPro" id="IPR000014">
    <property type="entry name" value="PAS"/>
</dbReference>
<dbReference type="SUPFAM" id="SSF55785">
    <property type="entry name" value="PYP-like sensor domain (PAS domain)"/>
    <property type="match status" value="1"/>
</dbReference>
<evidence type="ECO:0000256" key="5">
    <source>
        <dbReference type="ARBA" id="ARBA00022989"/>
    </source>
</evidence>
<feature type="transmembrane region" description="Helical" evidence="9">
    <location>
        <begin position="252"/>
        <end position="271"/>
    </location>
</feature>
<dbReference type="InterPro" id="IPR001610">
    <property type="entry name" value="PAC"/>
</dbReference>
<feature type="domain" description="GGDEF" evidence="11">
    <location>
        <begin position="506"/>
        <end position="639"/>
    </location>
</feature>
<dbReference type="GO" id="GO:0043709">
    <property type="term" value="P:cell adhesion involved in single-species biofilm formation"/>
    <property type="evidence" value="ECO:0007669"/>
    <property type="project" value="TreeGrafter"/>
</dbReference>
<dbReference type="Pfam" id="PF13426">
    <property type="entry name" value="PAS_9"/>
    <property type="match status" value="1"/>
</dbReference>
<dbReference type="GO" id="GO:0005886">
    <property type="term" value="C:plasma membrane"/>
    <property type="evidence" value="ECO:0007669"/>
    <property type="project" value="UniProtKB-SubCell"/>
</dbReference>
<evidence type="ECO:0000256" key="6">
    <source>
        <dbReference type="ARBA" id="ARBA00023136"/>
    </source>
</evidence>
<dbReference type="InterPro" id="IPR043128">
    <property type="entry name" value="Rev_trsase/Diguanyl_cyclase"/>
</dbReference>
<evidence type="ECO:0000259" key="11">
    <source>
        <dbReference type="PROSITE" id="PS50887"/>
    </source>
</evidence>
<dbReference type="Pfam" id="PF05231">
    <property type="entry name" value="MASE1"/>
    <property type="match status" value="1"/>
</dbReference>
<dbReference type="InterPro" id="IPR035965">
    <property type="entry name" value="PAS-like_dom_sf"/>
</dbReference>
<evidence type="ECO:0000259" key="10">
    <source>
        <dbReference type="PROSITE" id="PS50113"/>
    </source>
</evidence>
<dbReference type="PANTHER" id="PTHR45138">
    <property type="entry name" value="REGULATORY COMPONENTS OF SENSORY TRANSDUCTION SYSTEM"/>
    <property type="match status" value="1"/>
</dbReference>
<dbReference type="SMART" id="SM00086">
    <property type="entry name" value="PAC"/>
    <property type="match status" value="1"/>
</dbReference>
<keyword evidence="8" id="KW-0175">Coiled coil</keyword>
<evidence type="ECO:0000256" key="1">
    <source>
        <dbReference type="ARBA" id="ARBA00004651"/>
    </source>
</evidence>
<dbReference type="EC" id="2.7.7.65" evidence="2"/>
<dbReference type="NCBIfam" id="TIGR00229">
    <property type="entry name" value="sensory_box"/>
    <property type="match status" value="1"/>
</dbReference>
<dbReference type="InterPro" id="IPR000160">
    <property type="entry name" value="GGDEF_dom"/>
</dbReference>
<comment type="subcellular location">
    <subcellularLocation>
        <location evidence="1">Cell membrane</location>
        <topology evidence="1">Multi-pass membrane protein</topology>
    </subcellularLocation>
</comment>
<reference evidence="13" key="1">
    <citation type="submission" date="2015-08" db="EMBL/GenBank/DDBJ databases">
        <authorList>
            <person name="Varghese N."/>
        </authorList>
    </citation>
    <scope>NUCLEOTIDE SEQUENCE [LARGE SCALE GENOMIC DNA]</scope>
    <source>
        <strain evidence="13">DSM 17901</strain>
    </source>
</reference>
<dbReference type="Proteomes" id="UP000243535">
    <property type="component" value="Unassembled WGS sequence"/>
</dbReference>
<evidence type="ECO:0000256" key="4">
    <source>
        <dbReference type="ARBA" id="ARBA00022692"/>
    </source>
</evidence>
<feature type="coiled-coil region" evidence="8">
    <location>
        <begin position="304"/>
        <end position="335"/>
    </location>
</feature>
<dbReference type="GO" id="GO:0052621">
    <property type="term" value="F:diguanylate cyclase activity"/>
    <property type="evidence" value="ECO:0007669"/>
    <property type="project" value="UniProtKB-EC"/>
</dbReference>
<dbReference type="PROSITE" id="PS50113">
    <property type="entry name" value="PAC"/>
    <property type="match status" value="1"/>
</dbReference>
<dbReference type="STRING" id="375574.GCA_001418035_01418"/>
<dbReference type="InterPro" id="IPR007895">
    <property type="entry name" value="MASE1"/>
</dbReference>
<dbReference type="InterPro" id="IPR050469">
    <property type="entry name" value="Diguanylate_Cyclase"/>
</dbReference>
<dbReference type="SUPFAM" id="SSF55073">
    <property type="entry name" value="Nucleotide cyclase"/>
    <property type="match status" value="1"/>
</dbReference>
<feature type="transmembrane region" description="Helical" evidence="9">
    <location>
        <begin position="127"/>
        <end position="147"/>
    </location>
</feature>
<dbReference type="RefSeq" id="WP_082446403.1">
    <property type="nucleotide sequence ID" value="NZ_CYHA01000003.1"/>
</dbReference>
<dbReference type="GO" id="GO:1902201">
    <property type="term" value="P:negative regulation of bacterial-type flagellum-dependent cell motility"/>
    <property type="evidence" value="ECO:0007669"/>
    <property type="project" value="TreeGrafter"/>
</dbReference>
<dbReference type="Gene3D" id="3.30.450.20">
    <property type="entry name" value="PAS domain"/>
    <property type="match status" value="1"/>
</dbReference>
<feature type="transmembrane region" description="Helical" evidence="9">
    <location>
        <begin position="283"/>
        <end position="302"/>
    </location>
</feature>
<gene>
    <name evidence="12" type="ORF">Ga0061063_1627</name>
</gene>
<comment type="catalytic activity">
    <reaction evidence="7">
        <text>2 GTP = 3',3'-c-di-GMP + 2 diphosphate</text>
        <dbReference type="Rhea" id="RHEA:24898"/>
        <dbReference type="ChEBI" id="CHEBI:33019"/>
        <dbReference type="ChEBI" id="CHEBI:37565"/>
        <dbReference type="ChEBI" id="CHEBI:58805"/>
        <dbReference type="EC" id="2.7.7.65"/>
    </reaction>
</comment>
<name>A0A0K6GXA6_9NEIS</name>
<dbReference type="CDD" id="cd01949">
    <property type="entry name" value="GGDEF"/>
    <property type="match status" value="1"/>
</dbReference>
<dbReference type="InterPro" id="IPR029787">
    <property type="entry name" value="Nucleotide_cyclase"/>
</dbReference>
<dbReference type="CDD" id="cd00130">
    <property type="entry name" value="PAS"/>
    <property type="match status" value="1"/>
</dbReference>
<evidence type="ECO:0000256" key="7">
    <source>
        <dbReference type="ARBA" id="ARBA00034247"/>
    </source>
</evidence>
<feature type="transmembrane region" description="Helical" evidence="9">
    <location>
        <begin position="162"/>
        <end position="184"/>
    </location>
</feature>
<keyword evidence="3" id="KW-1003">Cell membrane</keyword>
<dbReference type="Pfam" id="PF00990">
    <property type="entry name" value="GGDEF"/>
    <property type="match status" value="1"/>
</dbReference>
<dbReference type="PANTHER" id="PTHR45138:SF9">
    <property type="entry name" value="DIGUANYLATE CYCLASE DGCM-RELATED"/>
    <property type="match status" value="1"/>
</dbReference>
<feature type="transmembrane region" description="Helical" evidence="9">
    <location>
        <begin position="21"/>
        <end position="39"/>
    </location>
</feature>
<organism evidence="12 13">
    <name type="scientific">Gulbenkiania indica</name>
    <dbReference type="NCBI Taxonomy" id="375574"/>
    <lineage>
        <taxon>Bacteria</taxon>
        <taxon>Pseudomonadati</taxon>
        <taxon>Pseudomonadota</taxon>
        <taxon>Betaproteobacteria</taxon>
        <taxon>Neisseriales</taxon>
        <taxon>Chromobacteriaceae</taxon>
        <taxon>Gulbenkiania</taxon>
    </lineage>
</organism>
<feature type="domain" description="PAC" evidence="10">
    <location>
        <begin position="403"/>
        <end position="453"/>
    </location>
</feature>